<keyword evidence="7" id="KW-1185">Reference proteome</keyword>
<evidence type="ECO:0000313" key="6">
    <source>
        <dbReference type="EMBL" id="GEO04666.1"/>
    </source>
</evidence>
<dbReference type="GO" id="GO:0016887">
    <property type="term" value="F:ATP hydrolysis activity"/>
    <property type="evidence" value="ECO:0007669"/>
    <property type="project" value="InterPro"/>
</dbReference>
<dbReference type="PANTHER" id="PTHR43023:SF6">
    <property type="entry name" value="INTERMEMBRANE PHOSPHOLIPID TRANSPORT SYSTEM ATP-BINDING PROTEIN MLAF"/>
    <property type="match status" value="1"/>
</dbReference>
<reference evidence="6 7" key="1">
    <citation type="submission" date="2019-07" db="EMBL/GenBank/DDBJ databases">
        <title>Whole genome shotgun sequence of Adhaeribacter aerolatus NBRC 106133.</title>
        <authorList>
            <person name="Hosoyama A."/>
            <person name="Uohara A."/>
            <person name="Ohji S."/>
            <person name="Ichikawa N."/>
        </authorList>
    </citation>
    <scope>NUCLEOTIDE SEQUENCE [LARGE SCALE GENOMIC DNA]</scope>
    <source>
        <strain evidence="6 7">NBRC 106133</strain>
    </source>
</reference>
<feature type="compositionally biased region" description="Basic and acidic residues" evidence="4">
    <location>
        <begin position="266"/>
        <end position="275"/>
    </location>
</feature>
<dbReference type="InterPro" id="IPR003439">
    <property type="entry name" value="ABC_transporter-like_ATP-bd"/>
</dbReference>
<evidence type="ECO:0000259" key="5">
    <source>
        <dbReference type="PROSITE" id="PS50893"/>
    </source>
</evidence>
<gene>
    <name evidence="6" type="ORF">AAE02nite_23300</name>
</gene>
<sequence length="275" mass="30747">MIEIHNIQKSFSGVKVLNGISGIFESGKTNLLLGASGTGKSVLLQCIVGLIKPDLGSITYDGKVFTNNKLDLKQEIRRKIGMLFQGSALFDSMNVEENVEFPLRMLTPMSKEERRERVEFCLKRVGLENAGKKMPSEISGGMKKRVGIARAIAPNSRYLFCDEPNSGLDPLTAIKIDELIYELTKEYDITTVIVTHDMNSVMEIGDNIMFLHKGNKLWEGGREEIMDTKVPELREFIFASSLMRAAKKVDEELGSLDELSTIQNGREPEGEKPQE</sequence>
<name>A0A512AY77_9BACT</name>
<dbReference type="OrthoDB" id="1115710at2"/>
<dbReference type="PANTHER" id="PTHR43023">
    <property type="entry name" value="PROTEIN TRIGALACTOSYLDIACYLGLYCEROL 3, CHLOROPLASTIC"/>
    <property type="match status" value="1"/>
</dbReference>
<proteinExistence type="predicted"/>
<accession>A0A512AY77</accession>
<evidence type="ECO:0000313" key="7">
    <source>
        <dbReference type="Proteomes" id="UP000321532"/>
    </source>
</evidence>
<dbReference type="EMBL" id="BJYS01000016">
    <property type="protein sequence ID" value="GEO04666.1"/>
    <property type="molecule type" value="Genomic_DNA"/>
</dbReference>
<dbReference type="RefSeq" id="WP_146897928.1">
    <property type="nucleotide sequence ID" value="NZ_BJYS01000016.1"/>
</dbReference>
<dbReference type="SMART" id="SM00382">
    <property type="entry name" value="AAA"/>
    <property type="match status" value="1"/>
</dbReference>
<comment type="caution">
    <text evidence="6">The sequence shown here is derived from an EMBL/GenBank/DDBJ whole genome shotgun (WGS) entry which is preliminary data.</text>
</comment>
<dbReference type="AlphaFoldDB" id="A0A512AY77"/>
<evidence type="ECO:0000256" key="1">
    <source>
        <dbReference type="ARBA" id="ARBA00022448"/>
    </source>
</evidence>
<dbReference type="InterPro" id="IPR027417">
    <property type="entry name" value="P-loop_NTPase"/>
</dbReference>
<dbReference type="PROSITE" id="PS50893">
    <property type="entry name" value="ABC_TRANSPORTER_2"/>
    <property type="match status" value="1"/>
</dbReference>
<keyword evidence="3 6" id="KW-0067">ATP-binding</keyword>
<keyword evidence="2" id="KW-0547">Nucleotide-binding</keyword>
<keyword evidence="1" id="KW-0813">Transport</keyword>
<evidence type="ECO:0000256" key="3">
    <source>
        <dbReference type="ARBA" id="ARBA00022840"/>
    </source>
</evidence>
<dbReference type="InterPro" id="IPR003593">
    <property type="entry name" value="AAA+_ATPase"/>
</dbReference>
<dbReference type="GO" id="GO:0005524">
    <property type="term" value="F:ATP binding"/>
    <property type="evidence" value="ECO:0007669"/>
    <property type="project" value="UniProtKB-KW"/>
</dbReference>
<dbReference type="SUPFAM" id="SSF52540">
    <property type="entry name" value="P-loop containing nucleoside triphosphate hydrolases"/>
    <property type="match status" value="1"/>
</dbReference>
<evidence type="ECO:0000256" key="2">
    <source>
        <dbReference type="ARBA" id="ARBA00022741"/>
    </source>
</evidence>
<dbReference type="InterPro" id="IPR017871">
    <property type="entry name" value="ABC_transporter-like_CS"/>
</dbReference>
<dbReference type="PROSITE" id="PS00211">
    <property type="entry name" value="ABC_TRANSPORTER_1"/>
    <property type="match status" value="1"/>
</dbReference>
<dbReference type="Proteomes" id="UP000321532">
    <property type="component" value="Unassembled WGS sequence"/>
</dbReference>
<dbReference type="Pfam" id="PF00005">
    <property type="entry name" value="ABC_tran"/>
    <property type="match status" value="1"/>
</dbReference>
<feature type="domain" description="ABC transporter" evidence="5">
    <location>
        <begin position="2"/>
        <end position="238"/>
    </location>
</feature>
<evidence type="ECO:0000256" key="4">
    <source>
        <dbReference type="SAM" id="MobiDB-lite"/>
    </source>
</evidence>
<organism evidence="6 7">
    <name type="scientific">Adhaeribacter aerolatus</name>
    <dbReference type="NCBI Taxonomy" id="670289"/>
    <lineage>
        <taxon>Bacteria</taxon>
        <taxon>Pseudomonadati</taxon>
        <taxon>Bacteroidota</taxon>
        <taxon>Cytophagia</taxon>
        <taxon>Cytophagales</taxon>
        <taxon>Hymenobacteraceae</taxon>
        <taxon>Adhaeribacter</taxon>
    </lineage>
</organism>
<protein>
    <submittedName>
        <fullName evidence="6">Phosphonate ABC transporter ATP-binding protein</fullName>
    </submittedName>
</protein>
<dbReference type="Gene3D" id="3.40.50.300">
    <property type="entry name" value="P-loop containing nucleotide triphosphate hydrolases"/>
    <property type="match status" value="1"/>
</dbReference>
<feature type="region of interest" description="Disordered" evidence="4">
    <location>
        <begin position="256"/>
        <end position="275"/>
    </location>
</feature>